<dbReference type="GeneID" id="71761114"/>
<keyword evidence="1" id="KW-0812">Transmembrane</keyword>
<dbReference type="Pfam" id="PF18902">
    <property type="entry name" value="DUF5658"/>
    <property type="match status" value="1"/>
</dbReference>
<reference evidence="3" key="3">
    <citation type="submission" date="2023-12" db="EMBL/GenBank/DDBJ databases">
        <authorList>
            <person name="Sun Q."/>
            <person name="Inoue M."/>
        </authorList>
    </citation>
    <scope>NUCLEOTIDE SEQUENCE</scope>
    <source>
        <strain evidence="3">JCM 12289</strain>
    </source>
</reference>
<dbReference type="InterPro" id="IPR043717">
    <property type="entry name" value="DUF5658"/>
</dbReference>
<evidence type="ECO:0000313" key="5">
    <source>
        <dbReference type="Proteomes" id="UP000830542"/>
    </source>
</evidence>
<feature type="transmembrane region" description="Helical" evidence="1">
    <location>
        <begin position="55"/>
        <end position="76"/>
    </location>
</feature>
<feature type="domain" description="DUF5658" evidence="2">
    <location>
        <begin position="19"/>
        <end position="108"/>
    </location>
</feature>
<name>A0AAV3SK68_HALDO</name>
<evidence type="ECO:0000313" key="3">
    <source>
        <dbReference type="EMBL" id="GAA0470131.1"/>
    </source>
</evidence>
<dbReference type="Proteomes" id="UP000830542">
    <property type="component" value="Chromosome"/>
</dbReference>
<gene>
    <name evidence="3" type="ORF">GCM10008985_28860</name>
    <name evidence="4" type="ORF">MUK72_04660</name>
</gene>
<dbReference type="KEGG" id="hdo:MUK72_04660"/>
<keyword evidence="1" id="KW-0472">Membrane</keyword>
<reference evidence="4" key="2">
    <citation type="submission" date="2022-04" db="EMBL/GenBank/DDBJ databases">
        <title>Sequencing and genomic assembly of Halococcus dombrowskii.</title>
        <authorList>
            <person name="Lim S.W."/>
            <person name="MacLea K.S."/>
        </authorList>
    </citation>
    <scope>NUCLEOTIDE SEQUENCE</scope>
    <source>
        <strain evidence="4">H4</strain>
    </source>
</reference>
<keyword evidence="5" id="KW-1185">Reference proteome</keyword>
<dbReference type="EMBL" id="BAAADN010000046">
    <property type="protein sequence ID" value="GAA0470131.1"/>
    <property type="molecule type" value="Genomic_DNA"/>
</dbReference>
<accession>A0AAV3SK68</accession>
<evidence type="ECO:0000313" key="4">
    <source>
        <dbReference type="EMBL" id="UOO96002.1"/>
    </source>
</evidence>
<keyword evidence="1" id="KW-1133">Transmembrane helix</keyword>
<organism evidence="3 6">
    <name type="scientific">Halococcus dombrowskii</name>
    <dbReference type="NCBI Taxonomy" id="179637"/>
    <lineage>
        <taxon>Archaea</taxon>
        <taxon>Methanobacteriati</taxon>
        <taxon>Methanobacteriota</taxon>
        <taxon>Stenosarchaea group</taxon>
        <taxon>Halobacteria</taxon>
        <taxon>Halobacteriales</taxon>
        <taxon>Halococcaceae</taxon>
        <taxon>Halococcus</taxon>
    </lineage>
</organism>
<feature type="transmembrane region" description="Helical" evidence="1">
    <location>
        <begin position="88"/>
        <end position="111"/>
    </location>
</feature>
<evidence type="ECO:0000313" key="6">
    <source>
        <dbReference type="Proteomes" id="UP001500962"/>
    </source>
</evidence>
<feature type="transmembrane region" description="Helical" evidence="1">
    <location>
        <begin position="12"/>
        <end position="35"/>
    </location>
</feature>
<dbReference type="AlphaFoldDB" id="A0AAV3SK68"/>
<sequence length="112" mass="11735">MSHRFRFERPAYAELVIAVVVVWGVCDGLSTLLAAEFAGAHLEANPFIRSLLSMPALAFAVQLGGAVAAGAIALAGERFIRTVPGWRVWFAVLIGGGIGVTGLNLLVAFAIV</sequence>
<proteinExistence type="predicted"/>
<dbReference type="EMBL" id="CP095005">
    <property type="protein sequence ID" value="UOO96002.1"/>
    <property type="molecule type" value="Genomic_DNA"/>
</dbReference>
<dbReference type="RefSeq" id="WP_244704371.1">
    <property type="nucleotide sequence ID" value="NZ_BAAADN010000046.1"/>
</dbReference>
<evidence type="ECO:0000259" key="2">
    <source>
        <dbReference type="Pfam" id="PF18902"/>
    </source>
</evidence>
<protein>
    <recommendedName>
        <fullName evidence="2">DUF5658 domain-containing protein</fullName>
    </recommendedName>
</protein>
<reference evidence="3" key="1">
    <citation type="journal article" date="2014" name="Int. J. Syst. Evol. Microbiol.">
        <title>Complete genome sequence of Corynebacterium casei LMG S-19264T (=DSM 44701T), isolated from a smear-ripened cheese.</title>
        <authorList>
            <consortium name="US DOE Joint Genome Institute (JGI-PGF)"/>
            <person name="Walter F."/>
            <person name="Albersmeier A."/>
            <person name="Kalinowski J."/>
            <person name="Ruckert C."/>
        </authorList>
    </citation>
    <scope>NUCLEOTIDE SEQUENCE</scope>
    <source>
        <strain evidence="3">JCM 12289</strain>
    </source>
</reference>
<dbReference type="Proteomes" id="UP001500962">
    <property type="component" value="Unassembled WGS sequence"/>
</dbReference>
<evidence type="ECO:0000256" key="1">
    <source>
        <dbReference type="SAM" id="Phobius"/>
    </source>
</evidence>